<evidence type="ECO:0000256" key="8">
    <source>
        <dbReference type="ARBA" id="ARBA00023136"/>
    </source>
</evidence>
<dbReference type="InterPro" id="IPR000152">
    <property type="entry name" value="EGF-type_Asp/Asn_hydroxyl_site"/>
</dbReference>
<evidence type="ECO:0000256" key="5">
    <source>
        <dbReference type="ARBA" id="ARBA00022729"/>
    </source>
</evidence>
<dbReference type="InterPro" id="IPR050778">
    <property type="entry name" value="Cueball_EGF_LRP_Nidogen"/>
</dbReference>
<dbReference type="GO" id="GO:0042813">
    <property type="term" value="F:Wnt receptor activity"/>
    <property type="evidence" value="ECO:0007669"/>
    <property type="project" value="TreeGrafter"/>
</dbReference>
<gene>
    <name evidence="17" type="ORF">QR680_007680</name>
</gene>
<evidence type="ECO:0000256" key="2">
    <source>
        <dbReference type="ARBA" id="ARBA00022536"/>
    </source>
</evidence>
<dbReference type="Pfam" id="PF00058">
    <property type="entry name" value="Ldl_recept_b"/>
    <property type="match status" value="1"/>
</dbReference>
<proteinExistence type="predicted"/>
<dbReference type="Pfam" id="PF07645">
    <property type="entry name" value="EGF_CA"/>
    <property type="match status" value="1"/>
</dbReference>
<dbReference type="SMART" id="SM00135">
    <property type="entry name" value="LY"/>
    <property type="match status" value="5"/>
</dbReference>
<comment type="caution">
    <text evidence="12">Lacks conserved residue(s) required for the propagation of feature annotation.</text>
</comment>
<dbReference type="SUPFAM" id="SSF57196">
    <property type="entry name" value="EGF/Laminin"/>
    <property type="match status" value="1"/>
</dbReference>
<dbReference type="Gene3D" id="4.10.400.10">
    <property type="entry name" value="Low-density Lipoprotein Receptor"/>
    <property type="match status" value="2"/>
</dbReference>
<feature type="signal peptide" evidence="14">
    <location>
        <begin position="1"/>
        <end position="17"/>
    </location>
</feature>
<keyword evidence="5 14" id="KW-0732">Signal</keyword>
<evidence type="ECO:0000313" key="18">
    <source>
        <dbReference type="Proteomes" id="UP001175271"/>
    </source>
</evidence>
<dbReference type="PANTHER" id="PTHR46513">
    <property type="entry name" value="VITELLOGENIN RECEPTOR-LIKE PROTEIN-RELATED-RELATED"/>
    <property type="match status" value="1"/>
</dbReference>
<dbReference type="InterPro" id="IPR000033">
    <property type="entry name" value="LDLR_classB_rpt"/>
</dbReference>
<feature type="repeat" description="LDL-receptor class B" evidence="13">
    <location>
        <begin position="453"/>
        <end position="495"/>
    </location>
</feature>
<comment type="subcellular location">
    <subcellularLocation>
        <location evidence="1">Membrane</location>
        <topology evidence="1">Single-pass membrane protein</topology>
    </subcellularLocation>
</comment>
<evidence type="ECO:0000256" key="1">
    <source>
        <dbReference type="ARBA" id="ARBA00004167"/>
    </source>
</evidence>
<dbReference type="PRINTS" id="PR00261">
    <property type="entry name" value="LDLRECEPTOR"/>
</dbReference>
<evidence type="ECO:0000259" key="15">
    <source>
        <dbReference type="SMART" id="SM00179"/>
    </source>
</evidence>
<keyword evidence="2" id="KW-0245">EGF-like domain</keyword>
<dbReference type="Proteomes" id="UP001175271">
    <property type="component" value="Unassembled WGS sequence"/>
</dbReference>
<comment type="caution">
    <text evidence="17">The sequence shown here is derived from an EMBL/GenBank/DDBJ whole genome shotgun (WGS) entry which is preliminary data.</text>
</comment>
<evidence type="ECO:0000256" key="14">
    <source>
        <dbReference type="SAM" id="SignalP"/>
    </source>
</evidence>
<dbReference type="InterPro" id="IPR000742">
    <property type="entry name" value="EGF"/>
</dbReference>
<evidence type="ECO:0000256" key="13">
    <source>
        <dbReference type="PROSITE-ProRule" id="PRU00461"/>
    </source>
</evidence>
<evidence type="ECO:0000256" key="11">
    <source>
        <dbReference type="ARBA" id="ARBA00023180"/>
    </source>
</evidence>
<keyword evidence="3" id="KW-0254">Endocytosis</keyword>
<dbReference type="GO" id="GO:0005509">
    <property type="term" value="F:calcium ion binding"/>
    <property type="evidence" value="ECO:0007669"/>
    <property type="project" value="InterPro"/>
</dbReference>
<dbReference type="Pfam" id="PF00057">
    <property type="entry name" value="Ldl_recept_a"/>
    <property type="match status" value="2"/>
</dbReference>
<dbReference type="PROSITE" id="PS50068">
    <property type="entry name" value="LDLRA_2"/>
    <property type="match status" value="2"/>
</dbReference>
<reference evidence="17" key="1">
    <citation type="submission" date="2023-06" db="EMBL/GenBank/DDBJ databases">
        <title>Genomic analysis of the entomopathogenic nematode Steinernema hermaphroditum.</title>
        <authorList>
            <person name="Schwarz E.M."/>
            <person name="Heppert J.K."/>
            <person name="Baniya A."/>
            <person name="Schwartz H.T."/>
            <person name="Tan C.-H."/>
            <person name="Antoshechkin I."/>
            <person name="Sternberg P.W."/>
            <person name="Goodrich-Blair H."/>
            <person name="Dillman A.R."/>
        </authorList>
    </citation>
    <scope>NUCLEOTIDE SEQUENCE</scope>
    <source>
        <strain evidence="17">PS9179</strain>
        <tissue evidence="17">Whole animal</tissue>
    </source>
</reference>
<evidence type="ECO:0000256" key="10">
    <source>
        <dbReference type="ARBA" id="ARBA00023170"/>
    </source>
</evidence>
<feature type="disulfide bond" evidence="12">
    <location>
        <begin position="647"/>
        <end position="662"/>
    </location>
</feature>
<dbReference type="SMART" id="SM00181">
    <property type="entry name" value="EGF"/>
    <property type="match status" value="2"/>
</dbReference>
<dbReference type="Gene3D" id="2.10.25.10">
    <property type="entry name" value="Laminin"/>
    <property type="match status" value="1"/>
</dbReference>
<dbReference type="CDD" id="cd00112">
    <property type="entry name" value="LDLa"/>
    <property type="match status" value="2"/>
</dbReference>
<evidence type="ECO:0000256" key="12">
    <source>
        <dbReference type="PROSITE-ProRule" id="PRU00124"/>
    </source>
</evidence>
<dbReference type="PROSITE" id="PS01209">
    <property type="entry name" value="LDLRA_1"/>
    <property type="match status" value="1"/>
</dbReference>
<dbReference type="FunFam" id="2.120.10.30:FF:000241">
    <property type="entry name" value="Low-density lipoprotein receptor-related protein 6"/>
    <property type="match status" value="1"/>
</dbReference>
<accession>A0AA39IG47</accession>
<dbReference type="InterPro" id="IPR023415">
    <property type="entry name" value="LDLR_class-A_CS"/>
</dbReference>
<dbReference type="GO" id="GO:0017147">
    <property type="term" value="F:Wnt-protein binding"/>
    <property type="evidence" value="ECO:0007669"/>
    <property type="project" value="TreeGrafter"/>
</dbReference>
<sequence>MLLRLLLPLALFFHVQAASECDIIDESTVLKCSSLIVEYANFDILHPPFSELGQVCEKYAEYKKCTQKVTEGCRASMVPQVSGMFDRLCSAQFMEKVLLERDCFLRAEMEESMKECLQAKGALGAFGADMAETDIETLLASSDHTCNLIERYAGCYTQDAYLRYCQKAASLEYSVLAYLADEHNNTLSQCGLRPFERVVERFMAIERERAIGGCDTEGNCHCIEGYEISNATKKCVDVDECERGTHKCSQTCYNTVGSYLCECDQQNYKLGADNRTCERVDQTPYVLFFAHGQNIWNISADGQHFDLQRAGLQKTAMIDLDVKERKIYYADIGSNVIERIDINGAIPQQLQTYEVDGVEGLGVDWIARNLYTIRKANIFVQTLDGLYRKTLYKNVFKLPRALVVHSGVGRLFASDWSSSAFIASAATDGSDFKKIVTESIVWPNALSVDVYTQKIFWADAFLDTIQSCNFDGSARRTIISDPSSVPHVFGLAVIDDFLYWTDWTYRGILRADKHTGRNVTVLAQTALLPYSIKILHSAVQPVGENPCAKKGCEQLCLLSKDGSSAKCACSDGFQLNKDQKTCKSNCSKDHIVCGGSDPRCISKKYLCDGIKHCKDEVDEKNCPPRICLPGQFQCHDTKKCLKPEDLCDGTKQCGDGSDEKYCHVR</sequence>
<keyword evidence="7" id="KW-1133">Transmembrane helix</keyword>
<dbReference type="EMBL" id="JAUCMV010000001">
    <property type="protein sequence ID" value="KAK0422624.1"/>
    <property type="molecule type" value="Genomic_DNA"/>
</dbReference>
<organism evidence="17 18">
    <name type="scientific">Steinernema hermaphroditum</name>
    <dbReference type="NCBI Taxonomy" id="289476"/>
    <lineage>
        <taxon>Eukaryota</taxon>
        <taxon>Metazoa</taxon>
        <taxon>Ecdysozoa</taxon>
        <taxon>Nematoda</taxon>
        <taxon>Chromadorea</taxon>
        <taxon>Rhabditida</taxon>
        <taxon>Tylenchina</taxon>
        <taxon>Panagrolaimomorpha</taxon>
        <taxon>Strongyloidoidea</taxon>
        <taxon>Steinernematidae</taxon>
        <taxon>Steinernema</taxon>
    </lineage>
</organism>
<dbReference type="GO" id="GO:0060070">
    <property type="term" value="P:canonical Wnt signaling pathway"/>
    <property type="evidence" value="ECO:0007669"/>
    <property type="project" value="TreeGrafter"/>
</dbReference>
<evidence type="ECO:0000259" key="16">
    <source>
        <dbReference type="SMART" id="SM00181"/>
    </source>
</evidence>
<dbReference type="InterPro" id="IPR036055">
    <property type="entry name" value="LDL_receptor-like_sf"/>
</dbReference>
<keyword evidence="8" id="KW-0472">Membrane</keyword>
<evidence type="ECO:0000256" key="9">
    <source>
        <dbReference type="ARBA" id="ARBA00023157"/>
    </source>
</evidence>
<evidence type="ECO:0000256" key="3">
    <source>
        <dbReference type="ARBA" id="ARBA00022583"/>
    </source>
</evidence>
<dbReference type="SUPFAM" id="SSF63825">
    <property type="entry name" value="YWTD domain"/>
    <property type="match status" value="1"/>
</dbReference>
<dbReference type="AlphaFoldDB" id="A0AA39IG47"/>
<dbReference type="GO" id="GO:0006897">
    <property type="term" value="P:endocytosis"/>
    <property type="evidence" value="ECO:0007669"/>
    <property type="project" value="UniProtKB-KW"/>
</dbReference>
<feature type="disulfide bond" evidence="12">
    <location>
        <begin position="607"/>
        <end position="622"/>
    </location>
</feature>
<dbReference type="InterPro" id="IPR011042">
    <property type="entry name" value="6-blade_b-propeller_TolB-like"/>
</dbReference>
<protein>
    <recommendedName>
        <fullName evidence="19">EGF-like domain-containing protein</fullName>
    </recommendedName>
</protein>
<evidence type="ECO:0000256" key="7">
    <source>
        <dbReference type="ARBA" id="ARBA00022989"/>
    </source>
</evidence>
<dbReference type="InterPro" id="IPR049883">
    <property type="entry name" value="NOTCH1_EGF-like"/>
</dbReference>
<evidence type="ECO:0000256" key="4">
    <source>
        <dbReference type="ARBA" id="ARBA00022692"/>
    </source>
</evidence>
<feature type="domain" description="EGF-like calcium-binding" evidence="15">
    <location>
        <begin position="237"/>
        <end position="278"/>
    </location>
</feature>
<dbReference type="PROSITE" id="PS01187">
    <property type="entry name" value="EGF_CA"/>
    <property type="match status" value="1"/>
</dbReference>
<dbReference type="PROSITE" id="PS51120">
    <property type="entry name" value="LDLRB"/>
    <property type="match status" value="1"/>
</dbReference>
<feature type="domain" description="EGF-like" evidence="16">
    <location>
        <begin position="240"/>
        <end position="278"/>
    </location>
</feature>
<dbReference type="PANTHER" id="PTHR46513:SF13">
    <property type="entry name" value="EGF-LIKE DOMAIN-CONTAINING PROTEIN"/>
    <property type="match status" value="1"/>
</dbReference>
<dbReference type="Gene3D" id="2.120.10.30">
    <property type="entry name" value="TolB, C-terminal domain"/>
    <property type="match status" value="1"/>
</dbReference>
<dbReference type="FunFam" id="2.10.25.10:FF:000119">
    <property type="entry name" value="vitamin K-dependent protein S"/>
    <property type="match status" value="1"/>
</dbReference>
<name>A0AA39IG47_9BILA</name>
<dbReference type="SMART" id="SM00179">
    <property type="entry name" value="EGF_CA"/>
    <property type="match status" value="1"/>
</dbReference>
<keyword evidence="18" id="KW-1185">Reference proteome</keyword>
<dbReference type="SUPFAM" id="SSF57424">
    <property type="entry name" value="LDL receptor-like module"/>
    <property type="match status" value="2"/>
</dbReference>
<keyword evidence="4" id="KW-0812">Transmembrane</keyword>
<dbReference type="GO" id="GO:0005886">
    <property type="term" value="C:plasma membrane"/>
    <property type="evidence" value="ECO:0007669"/>
    <property type="project" value="TreeGrafter"/>
</dbReference>
<keyword evidence="9 12" id="KW-1015">Disulfide bond</keyword>
<dbReference type="InterPro" id="IPR018097">
    <property type="entry name" value="EGF_Ca-bd_CS"/>
</dbReference>
<dbReference type="SMART" id="SM00192">
    <property type="entry name" value="LDLa"/>
    <property type="match status" value="2"/>
</dbReference>
<keyword evidence="11" id="KW-0325">Glycoprotein</keyword>
<evidence type="ECO:0000313" key="17">
    <source>
        <dbReference type="EMBL" id="KAK0422624.1"/>
    </source>
</evidence>
<dbReference type="PROSITE" id="PS00010">
    <property type="entry name" value="ASX_HYDROXYL"/>
    <property type="match status" value="1"/>
</dbReference>
<feature type="chain" id="PRO_5041368710" description="EGF-like domain-containing protein" evidence="14">
    <location>
        <begin position="18"/>
        <end position="665"/>
    </location>
</feature>
<dbReference type="InterPro" id="IPR001881">
    <property type="entry name" value="EGF-like_Ca-bd_dom"/>
</dbReference>
<keyword evidence="10" id="KW-0675">Receptor</keyword>
<keyword evidence="6" id="KW-0677">Repeat</keyword>
<feature type="domain" description="EGF-like" evidence="16">
    <location>
        <begin position="546"/>
        <end position="583"/>
    </location>
</feature>
<evidence type="ECO:0008006" key="19">
    <source>
        <dbReference type="Google" id="ProtNLM"/>
    </source>
</evidence>
<dbReference type="InterPro" id="IPR002172">
    <property type="entry name" value="LDrepeatLR_classA_rpt"/>
</dbReference>
<evidence type="ECO:0000256" key="6">
    <source>
        <dbReference type="ARBA" id="ARBA00022737"/>
    </source>
</evidence>